<reference evidence="2" key="1">
    <citation type="journal article" date="2014" name="Nat. Genet.">
        <title>A reference genome for common bean and genome-wide analysis of dual domestications.</title>
        <authorList>
            <person name="Schmutz J."/>
            <person name="McClean P.E."/>
            <person name="Mamidi S."/>
            <person name="Wu G.A."/>
            <person name="Cannon S.B."/>
            <person name="Grimwood J."/>
            <person name="Jenkins J."/>
            <person name="Shu S."/>
            <person name="Song Q."/>
            <person name="Chavarro C."/>
            <person name="Torres-Torres M."/>
            <person name="Geffroy V."/>
            <person name="Moghaddam S.M."/>
            <person name="Gao D."/>
            <person name="Abernathy B."/>
            <person name="Barry K."/>
            <person name="Blair M."/>
            <person name="Brick M.A."/>
            <person name="Chovatia M."/>
            <person name="Gepts P."/>
            <person name="Goodstein D.M."/>
            <person name="Gonzales M."/>
            <person name="Hellsten U."/>
            <person name="Hyten D.L."/>
            <person name="Jia G."/>
            <person name="Kelly J.D."/>
            <person name="Kudrna D."/>
            <person name="Lee R."/>
            <person name="Richard M.M."/>
            <person name="Miklas P.N."/>
            <person name="Osorno J.M."/>
            <person name="Rodrigues J."/>
            <person name="Thareau V."/>
            <person name="Urrea C.A."/>
            <person name="Wang M."/>
            <person name="Yu Y."/>
            <person name="Zhang M."/>
            <person name="Wing R.A."/>
            <person name="Cregan P.B."/>
            <person name="Rokhsar D.S."/>
            <person name="Jackson S.A."/>
        </authorList>
    </citation>
    <scope>NUCLEOTIDE SEQUENCE [LARGE SCALE GENOMIC DNA]</scope>
    <source>
        <strain evidence="2">cv. G19833</strain>
    </source>
</reference>
<keyword evidence="2" id="KW-1185">Reference proteome</keyword>
<proteinExistence type="predicted"/>
<sequence length="105" mass="12326">MCLTWLGFPLVLDCDAQMHFRMFKPFGLNHAVTKCWGGIWVGFVSEIWNHRNKVVFENGRVDLVEVFTVAQRKTWSWVTVKEKSAAFSYSDWCLDPICCMRYLKV</sequence>
<accession>V7BKA3</accession>
<dbReference type="OrthoDB" id="696485at2759"/>
<dbReference type="Gramene" id="ESW17463">
    <property type="protein sequence ID" value="ESW17463"/>
    <property type="gene ID" value="PHAVU_007G241700g"/>
</dbReference>
<dbReference type="STRING" id="3885.V7BKA3"/>
<dbReference type="OMA" id="CMGAHTI"/>
<name>V7BKA3_PHAVU</name>
<dbReference type="AlphaFoldDB" id="V7BKA3"/>
<protein>
    <submittedName>
        <fullName evidence="1">Uncharacterized protein</fullName>
    </submittedName>
</protein>
<evidence type="ECO:0000313" key="2">
    <source>
        <dbReference type="Proteomes" id="UP000000226"/>
    </source>
</evidence>
<dbReference type="Proteomes" id="UP000000226">
    <property type="component" value="Chromosome 7"/>
</dbReference>
<organism evidence="1 2">
    <name type="scientific">Phaseolus vulgaris</name>
    <name type="common">Kidney bean</name>
    <name type="synonym">French bean</name>
    <dbReference type="NCBI Taxonomy" id="3885"/>
    <lineage>
        <taxon>Eukaryota</taxon>
        <taxon>Viridiplantae</taxon>
        <taxon>Streptophyta</taxon>
        <taxon>Embryophyta</taxon>
        <taxon>Tracheophyta</taxon>
        <taxon>Spermatophyta</taxon>
        <taxon>Magnoliopsida</taxon>
        <taxon>eudicotyledons</taxon>
        <taxon>Gunneridae</taxon>
        <taxon>Pentapetalae</taxon>
        <taxon>rosids</taxon>
        <taxon>fabids</taxon>
        <taxon>Fabales</taxon>
        <taxon>Fabaceae</taxon>
        <taxon>Papilionoideae</taxon>
        <taxon>50 kb inversion clade</taxon>
        <taxon>NPAAA clade</taxon>
        <taxon>indigoferoid/millettioid clade</taxon>
        <taxon>Phaseoleae</taxon>
        <taxon>Phaseolus</taxon>
    </lineage>
</organism>
<dbReference type="EMBL" id="CM002294">
    <property type="protein sequence ID" value="ESW17463.1"/>
    <property type="molecule type" value="Genomic_DNA"/>
</dbReference>
<gene>
    <name evidence="1" type="ORF">PHAVU_007G241700g</name>
</gene>
<evidence type="ECO:0000313" key="1">
    <source>
        <dbReference type="EMBL" id="ESW17463.1"/>
    </source>
</evidence>